<keyword evidence="1 2" id="KW-0238">DNA-binding</keyword>
<dbReference type="RefSeq" id="WP_234860165.1">
    <property type="nucleotide sequence ID" value="NZ_JAKEVZ010000002.1"/>
</dbReference>
<comment type="caution">
    <text evidence="4">The sequence shown here is derived from an EMBL/GenBank/DDBJ whole genome shotgun (WGS) entry which is preliminary data.</text>
</comment>
<protein>
    <submittedName>
        <fullName evidence="4">TetR/AcrR family transcriptional regulator</fullName>
    </submittedName>
</protein>
<dbReference type="PROSITE" id="PS50977">
    <property type="entry name" value="HTH_TETR_2"/>
    <property type="match status" value="1"/>
</dbReference>
<organism evidence="4 5">
    <name type="scientific">Mariniradius sediminis</name>
    <dbReference type="NCBI Taxonomy" id="2909237"/>
    <lineage>
        <taxon>Bacteria</taxon>
        <taxon>Pseudomonadati</taxon>
        <taxon>Bacteroidota</taxon>
        <taxon>Cytophagia</taxon>
        <taxon>Cytophagales</taxon>
        <taxon>Cyclobacteriaceae</taxon>
        <taxon>Mariniradius</taxon>
    </lineage>
</organism>
<dbReference type="Proteomes" id="UP001201449">
    <property type="component" value="Unassembled WGS sequence"/>
</dbReference>
<name>A0ABS9BPR4_9BACT</name>
<accession>A0ABS9BPR4</accession>
<dbReference type="InterPro" id="IPR009057">
    <property type="entry name" value="Homeodomain-like_sf"/>
</dbReference>
<evidence type="ECO:0000256" key="1">
    <source>
        <dbReference type="ARBA" id="ARBA00023125"/>
    </source>
</evidence>
<sequence length="179" mass="21035">MAFSKKTTQGWLHVGYKIFADEGPEGIQVERLERILGVNKSSFYHFFVDKEIFMSELIKLHLEHAQRYVAKIKKLDNFDPEFIDLLVAEKEIILFHRQLNKNADNVVFRKTFIEINAVVDCEILRLWAKEIQLPPDPAFKLFDLVRDTFYSRISPKNYSATTVRQIVDEVKLFLAQLDK</sequence>
<reference evidence="4 5" key="1">
    <citation type="submission" date="2022-01" db="EMBL/GenBank/DDBJ databases">
        <title>Mariniradius saccharolyticus sp. nov., isolated from sediment of a river.</title>
        <authorList>
            <person name="Liu H."/>
        </authorList>
    </citation>
    <scope>NUCLEOTIDE SEQUENCE [LARGE SCALE GENOMIC DNA]</scope>
    <source>
        <strain evidence="4 5">RY-2</strain>
    </source>
</reference>
<evidence type="ECO:0000259" key="3">
    <source>
        <dbReference type="PROSITE" id="PS50977"/>
    </source>
</evidence>
<dbReference type="Pfam" id="PF00440">
    <property type="entry name" value="TetR_N"/>
    <property type="match status" value="1"/>
</dbReference>
<dbReference type="Gene3D" id="1.10.357.10">
    <property type="entry name" value="Tetracycline Repressor, domain 2"/>
    <property type="match status" value="1"/>
</dbReference>
<dbReference type="InterPro" id="IPR001647">
    <property type="entry name" value="HTH_TetR"/>
</dbReference>
<evidence type="ECO:0000313" key="4">
    <source>
        <dbReference type="EMBL" id="MCF1750026.1"/>
    </source>
</evidence>
<feature type="DNA-binding region" description="H-T-H motif" evidence="2">
    <location>
        <begin position="28"/>
        <end position="47"/>
    </location>
</feature>
<proteinExistence type="predicted"/>
<evidence type="ECO:0000256" key="2">
    <source>
        <dbReference type="PROSITE-ProRule" id="PRU00335"/>
    </source>
</evidence>
<evidence type="ECO:0000313" key="5">
    <source>
        <dbReference type="Proteomes" id="UP001201449"/>
    </source>
</evidence>
<feature type="domain" description="HTH tetR-type" evidence="3">
    <location>
        <begin position="5"/>
        <end position="65"/>
    </location>
</feature>
<keyword evidence="5" id="KW-1185">Reference proteome</keyword>
<gene>
    <name evidence="4" type="ORF">L0U89_03010</name>
</gene>
<dbReference type="SUPFAM" id="SSF46689">
    <property type="entry name" value="Homeodomain-like"/>
    <property type="match status" value="1"/>
</dbReference>
<dbReference type="EMBL" id="JAKEVZ010000002">
    <property type="protein sequence ID" value="MCF1750026.1"/>
    <property type="molecule type" value="Genomic_DNA"/>
</dbReference>